<dbReference type="InterPro" id="IPR011004">
    <property type="entry name" value="Trimer_LpxA-like_sf"/>
</dbReference>
<evidence type="ECO:0000256" key="2">
    <source>
        <dbReference type="ARBA" id="ARBA00022679"/>
    </source>
</evidence>
<sequence>MSEKEKMLNGEDYYPTDEELEHDRKRAKQLCFEYNSTPPDKQETRKSIIKKLFGKAPDDFLIEPNFYCDYGYNIEAGKRFYTNHNCVMLDCCKITFGDYVMVGPNCGFYTALHPLDSETRITLLESAKPITVGHRVWIGGNVTVLPGVSIGDDSVIGAGSVVTKDIPSGVIAAGNPCKILRKIPSKNKNQ</sequence>
<dbReference type="PANTHER" id="PTHR43017:SF1">
    <property type="entry name" value="ACETYLTRANSFERASE YJL218W-RELATED"/>
    <property type="match status" value="1"/>
</dbReference>
<keyword evidence="3" id="KW-0677">Repeat</keyword>
<dbReference type="Gene3D" id="2.160.10.10">
    <property type="entry name" value="Hexapeptide repeat proteins"/>
    <property type="match status" value="1"/>
</dbReference>
<evidence type="ECO:0000256" key="6">
    <source>
        <dbReference type="SAM" id="MobiDB-lite"/>
    </source>
</evidence>
<dbReference type="GO" id="GO:0008870">
    <property type="term" value="F:galactoside O-acetyltransferase activity"/>
    <property type="evidence" value="ECO:0007669"/>
    <property type="project" value="TreeGrafter"/>
</dbReference>
<dbReference type="Proteomes" id="UP000823632">
    <property type="component" value="Unassembled WGS sequence"/>
</dbReference>
<evidence type="ECO:0000259" key="7">
    <source>
        <dbReference type="SMART" id="SM01266"/>
    </source>
</evidence>
<comment type="similarity">
    <text evidence="1 5">Belongs to the transferase hexapeptide repeat family.</text>
</comment>
<evidence type="ECO:0000313" key="9">
    <source>
        <dbReference type="Proteomes" id="UP000823632"/>
    </source>
</evidence>
<dbReference type="InterPro" id="IPR024688">
    <property type="entry name" value="Mac_dom"/>
</dbReference>
<dbReference type="FunFam" id="2.160.10.10:FF:000008">
    <property type="entry name" value="Maltose O-acetyltransferase"/>
    <property type="match status" value="1"/>
</dbReference>
<name>A0A9D9DQW2_9BACT</name>
<dbReference type="PANTHER" id="PTHR43017">
    <property type="entry name" value="GALACTOSIDE O-ACETYLTRANSFERASE"/>
    <property type="match status" value="1"/>
</dbReference>
<evidence type="ECO:0000256" key="4">
    <source>
        <dbReference type="ARBA" id="ARBA00023315"/>
    </source>
</evidence>
<dbReference type="Pfam" id="PF12464">
    <property type="entry name" value="Mac"/>
    <property type="match status" value="1"/>
</dbReference>
<gene>
    <name evidence="8" type="ORF">IAC76_05765</name>
</gene>
<dbReference type="InterPro" id="IPR039369">
    <property type="entry name" value="LacA-like"/>
</dbReference>
<proteinExistence type="inferred from homology"/>
<dbReference type="SMART" id="SM01266">
    <property type="entry name" value="Mac"/>
    <property type="match status" value="1"/>
</dbReference>
<evidence type="ECO:0000256" key="3">
    <source>
        <dbReference type="ARBA" id="ARBA00022737"/>
    </source>
</evidence>
<reference evidence="8" key="2">
    <citation type="journal article" date="2021" name="PeerJ">
        <title>Extensive microbial diversity within the chicken gut microbiome revealed by metagenomics and culture.</title>
        <authorList>
            <person name="Gilroy R."/>
            <person name="Ravi A."/>
            <person name="Getino M."/>
            <person name="Pursley I."/>
            <person name="Horton D.L."/>
            <person name="Alikhan N.F."/>
            <person name="Baker D."/>
            <person name="Gharbi K."/>
            <person name="Hall N."/>
            <person name="Watson M."/>
            <person name="Adriaenssens E.M."/>
            <person name="Foster-Nyarko E."/>
            <person name="Jarju S."/>
            <person name="Secka A."/>
            <person name="Antonio M."/>
            <person name="Oren A."/>
            <person name="Chaudhuri R.R."/>
            <person name="La Ragione R."/>
            <person name="Hildebrand F."/>
            <person name="Pallen M.J."/>
        </authorList>
    </citation>
    <scope>NUCLEOTIDE SEQUENCE</scope>
    <source>
        <strain evidence="8">10192</strain>
    </source>
</reference>
<dbReference type="PROSITE" id="PS00101">
    <property type="entry name" value="HEXAPEP_TRANSFERASES"/>
    <property type="match status" value="1"/>
</dbReference>
<dbReference type="SUPFAM" id="SSF51161">
    <property type="entry name" value="Trimeric LpxA-like enzymes"/>
    <property type="match status" value="1"/>
</dbReference>
<feature type="domain" description="Maltose/galactoside acetyltransferase" evidence="7">
    <location>
        <begin position="4"/>
        <end position="58"/>
    </location>
</feature>
<dbReference type="EC" id="2.3.1.-" evidence="5"/>
<dbReference type="AlphaFoldDB" id="A0A9D9DQW2"/>
<dbReference type="InterPro" id="IPR018357">
    <property type="entry name" value="Hexapep_transf_CS"/>
</dbReference>
<keyword evidence="4 5" id="KW-0012">Acyltransferase</keyword>
<dbReference type="InterPro" id="IPR001451">
    <property type="entry name" value="Hexapep"/>
</dbReference>
<evidence type="ECO:0000256" key="5">
    <source>
        <dbReference type="RuleBase" id="RU367021"/>
    </source>
</evidence>
<feature type="region of interest" description="Disordered" evidence="6">
    <location>
        <begin position="1"/>
        <end position="21"/>
    </location>
</feature>
<dbReference type="EMBL" id="JADIND010000120">
    <property type="protein sequence ID" value="MBO8430876.1"/>
    <property type="molecule type" value="Genomic_DNA"/>
</dbReference>
<organism evidence="8 9">
    <name type="scientific">Candidatus Scatousia excrementipullorum</name>
    <dbReference type="NCBI Taxonomy" id="2840936"/>
    <lineage>
        <taxon>Bacteria</taxon>
        <taxon>Candidatus Scatousia</taxon>
    </lineage>
</organism>
<protein>
    <recommendedName>
        <fullName evidence="5">Acetyltransferase</fullName>
        <ecNumber evidence="5">2.3.1.-</ecNumber>
    </recommendedName>
</protein>
<comment type="caution">
    <text evidence="8">The sequence shown here is derived from an EMBL/GenBank/DDBJ whole genome shotgun (WGS) entry which is preliminary data.</text>
</comment>
<dbReference type="Pfam" id="PF14602">
    <property type="entry name" value="Hexapep_2"/>
    <property type="match status" value="1"/>
</dbReference>
<evidence type="ECO:0000313" key="8">
    <source>
        <dbReference type="EMBL" id="MBO8430876.1"/>
    </source>
</evidence>
<accession>A0A9D9DQW2</accession>
<evidence type="ECO:0000256" key="1">
    <source>
        <dbReference type="ARBA" id="ARBA00007274"/>
    </source>
</evidence>
<dbReference type="CDD" id="cd03357">
    <property type="entry name" value="LbH_MAT_GAT"/>
    <property type="match status" value="1"/>
</dbReference>
<keyword evidence="2 5" id="KW-0808">Transferase</keyword>
<reference evidence="8" key="1">
    <citation type="submission" date="2020-10" db="EMBL/GenBank/DDBJ databases">
        <authorList>
            <person name="Gilroy R."/>
        </authorList>
    </citation>
    <scope>NUCLEOTIDE SEQUENCE</scope>
    <source>
        <strain evidence="8">10192</strain>
    </source>
</reference>